<accession>A0A6G0TG24</accession>
<dbReference type="EMBL" id="VYZN01000041">
    <property type="protein sequence ID" value="KAE9531347.1"/>
    <property type="molecule type" value="Genomic_DNA"/>
</dbReference>
<evidence type="ECO:0000313" key="2">
    <source>
        <dbReference type="EMBL" id="KAE9531347.1"/>
    </source>
</evidence>
<keyword evidence="1" id="KW-0472">Membrane</keyword>
<protein>
    <submittedName>
        <fullName evidence="2">Uncharacterized protein</fullName>
    </submittedName>
</protein>
<keyword evidence="3" id="KW-1185">Reference proteome</keyword>
<feature type="transmembrane region" description="Helical" evidence="1">
    <location>
        <begin position="119"/>
        <end position="137"/>
    </location>
</feature>
<sequence length="179" mass="20923">MLPRSARAPRRPTNQRRRCHCRRSSYTFAAHARTAAARLPSLRRHQLAIVSLRNRPKARQRRRFVRTSRTRLLVSAGFRRKTLYTEYSKYNILVRDYHRPSSVRRVFVFFRLLFDSRLVCFYNFGALILIGPVFVLSSCSASCVTCLVRRTYICLYHQLNSDTLTVHGCAISLCPLRPD</sequence>
<dbReference type="AlphaFoldDB" id="A0A6G0TG24"/>
<gene>
    <name evidence="2" type="ORF">AGLY_010553</name>
</gene>
<name>A0A6G0TG24_APHGL</name>
<comment type="caution">
    <text evidence="2">The sequence shown here is derived from an EMBL/GenBank/DDBJ whole genome shotgun (WGS) entry which is preliminary data.</text>
</comment>
<proteinExistence type="predicted"/>
<dbReference type="Proteomes" id="UP000475862">
    <property type="component" value="Unassembled WGS sequence"/>
</dbReference>
<evidence type="ECO:0000313" key="3">
    <source>
        <dbReference type="Proteomes" id="UP000475862"/>
    </source>
</evidence>
<organism evidence="2 3">
    <name type="scientific">Aphis glycines</name>
    <name type="common">Soybean aphid</name>
    <dbReference type="NCBI Taxonomy" id="307491"/>
    <lineage>
        <taxon>Eukaryota</taxon>
        <taxon>Metazoa</taxon>
        <taxon>Ecdysozoa</taxon>
        <taxon>Arthropoda</taxon>
        <taxon>Hexapoda</taxon>
        <taxon>Insecta</taxon>
        <taxon>Pterygota</taxon>
        <taxon>Neoptera</taxon>
        <taxon>Paraneoptera</taxon>
        <taxon>Hemiptera</taxon>
        <taxon>Sternorrhyncha</taxon>
        <taxon>Aphidomorpha</taxon>
        <taxon>Aphidoidea</taxon>
        <taxon>Aphididae</taxon>
        <taxon>Aphidini</taxon>
        <taxon>Aphis</taxon>
        <taxon>Aphis</taxon>
    </lineage>
</organism>
<reference evidence="2 3" key="1">
    <citation type="submission" date="2019-08" db="EMBL/GenBank/DDBJ databases">
        <title>The genome of the soybean aphid Biotype 1, its phylome, world population structure and adaptation to the North American continent.</title>
        <authorList>
            <person name="Giordano R."/>
            <person name="Donthu R.K."/>
            <person name="Hernandez A.G."/>
            <person name="Wright C.L."/>
            <person name="Zimin A.V."/>
        </authorList>
    </citation>
    <scope>NUCLEOTIDE SEQUENCE [LARGE SCALE GENOMIC DNA]</scope>
    <source>
        <tissue evidence="2">Whole aphids</tissue>
    </source>
</reference>
<keyword evidence="1" id="KW-0812">Transmembrane</keyword>
<evidence type="ECO:0000256" key="1">
    <source>
        <dbReference type="SAM" id="Phobius"/>
    </source>
</evidence>
<keyword evidence="1" id="KW-1133">Transmembrane helix</keyword>